<accession>A0ABQ4LK25</accession>
<evidence type="ECO:0000313" key="2">
    <source>
        <dbReference type="Proteomes" id="UP000676601"/>
    </source>
</evidence>
<evidence type="ECO:0000313" key="1">
    <source>
        <dbReference type="EMBL" id="GIO56869.1"/>
    </source>
</evidence>
<name>A0ABQ4LK25_9BACL</name>
<keyword evidence="2" id="KW-1185">Reference proteome</keyword>
<dbReference type="Proteomes" id="UP000676601">
    <property type="component" value="Unassembled WGS sequence"/>
</dbReference>
<protein>
    <submittedName>
        <fullName evidence="1">Uncharacterized protein</fullName>
    </submittedName>
</protein>
<organism evidence="1 2">
    <name type="scientific">Paenibacillus cineris</name>
    <dbReference type="NCBI Taxonomy" id="237530"/>
    <lineage>
        <taxon>Bacteria</taxon>
        <taxon>Bacillati</taxon>
        <taxon>Bacillota</taxon>
        <taxon>Bacilli</taxon>
        <taxon>Bacillales</taxon>
        <taxon>Paenibacillaceae</taxon>
        <taxon>Paenibacillus</taxon>
    </lineage>
</organism>
<gene>
    <name evidence="1" type="ORF">J21TS7_51870</name>
</gene>
<sequence length="92" mass="10240">MEPILFGKSLLMILGSNTLHTAMANPRIAVPINRSTAPDKERMTIPTVRKMRAIKMIRSTPYFRPNFGTRGDNKANASKGTVVIRPANVFEI</sequence>
<reference evidence="1 2" key="1">
    <citation type="submission" date="2021-03" db="EMBL/GenBank/DDBJ databases">
        <title>Antimicrobial resistance genes in bacteria isolated from Japanese honey, and their potential for conferring macrolide and lincosamide resistance in the American foulbrood pathogen Paenibacillus larvae.</title>
        <authorList>
            <person name="Okamoto M."/>
            <person name="Kumagai M."/>
            <person name="Kanamori H."/>
            <person name="Takamatsu D."/>
        </authorList>
    </citation>
    <scope>NUCLEOTIDE SEQUENCE [LARGE SCALE GENOMIC DNA]</scope>
    <source>
        <strain evidence="1 2">J21TS7</strain>
    </source>
</reference>
<dbReference type="EMBL" id="BORU01000003">
    <property type="protein sequence ID" value="GIO56869.1"/>
    <property type="molecule type" value="Genomic_DNA"/>
</dbReference>
<proteinExistence type="predicted"/>
<comment type="caution">
    <text evidence="1">The sequence shown here is derived from an EMBL/GenBank/DDBJ whole genome shotgun (WGS) entry which is preliminary data.</text>
</comment>